<dbReference type="PANTHER" id="PTHR33209">
    <property type="entry name" value="PROTEASE 4"/>
    <property type="match status" value="1"/>
</dbReference>
<comment type="caution">
    <text evidence="9">The sequence shown here is derived from an EMBL/GenBank/DDBJ whole genome shotgun (WGS) entry which is preliminary data.</text>
</comment>
<name>A0A176VXB6_MARPO</name>
<feature type="region of interest" description="Disordered" evidence="7">
    <location>
        <begin position="78"/>
        <end position="100"/>
    </location>
</feature>
<keyword evidence="3" id="KW-0645">Protease</keyword>
<dbReference type="NCBIfam" id="TIGR00706">
    <property type="entry name" value="SppA_dom"/>
    <property type="match status" value="1"/>
</dbReference>
<keyword evidence="10" id="KW-1185">Reference proteome</keyword>
<dbReference type="AlphaFoldDB" id="A0A176VXB6"/>
<dbReference type="InterPro" id="IPR047272">
    <property type="entry name" value="S49_SppA_C"/>
</dbReference>
<proteinExistence type="inferred from homology"/>
<dbReference type="CDD" id="cd07018">
    <property type="entry name" value="S49_SppA_67K_type"/>
    <property type="match status" value="1"/>
</dbReference>
<comment type="similarity">
    <text evidence="2">Belongs to the peptidase S49 family.</text>
</comment>
<dbReference type="InterPro" id="IPR002142">
    <property type="entry name" value="Peptidase_S49"/>
</dbReference>
<comment type="subcellular location">
    <subcellularLocation>
        <location evidence="1">Membrane</location>
    </subcellularLocation>
</comment>
<dbReference type="NCBIfam" id="TIGR00705">
    <property type="entry name" value="SppA_67K"/>
    <property type="match status" value="1"/>
</dbReference>
<feature type="region of interest" description="Disordered" evidence="7">
    <location>
        <begin position="1"/>
        <end position="45"/>
    </location>
</feature>
<dbReference type="SUPFAM" id="SSF52096">
    <property type="entry name" value="ClpP/crotonase"/>
    <property type="match status" value="2"/>
</dbReference>
<dbReference type="PANTHER" id="PTHR33209:SF1">
    <property type="entry name" value="PEPTIDASE S49 DOMAIN-CONTAINING PROTEIN"/>
    <property type="match status" value="1"/>
</dbReference>
<keyword evidence="5" id="KW-0720">Serine protease</keyword>
<protein>
    <recommendedName>
        <fullName evidence="8">Peptidase S49 domain-containing protein</fullName>
    </recommendedName>
</protein>
<feature type="domain" description="Peptidase S49" evidence="8">
    <location>
        <begin position="619"/>
        <end position="769"/>
    </location>
</feature>
<dbReference type="Proteomes" id="UP000077202">
    <property type="component" value="Unassembled WGS sequence"/>
</dbReference>
<reference evidence="9" key="1">
    <citation type="submission" date="2016-03" db="EMBL/GenBank/DDBJ databases">
        <title>Mechanisms controlling the formation of the plant cell surface in tip-growing cells are functionally conserved among land plants.</title>
        <authorList>
            <person name="Honkanen S."/>
            <person name="Jones V.A."/>
            <person name="Morieri G."/>
            <person name="Champion C."/>
            <person name="Hetherington A.J."/>
            <person name="Kelly S."/>
            <person name="Saint-Marcoux D."/>
            <person name="Proust H."/>
            <person name="Prescott H."/>
            <person name="Dolan L."/>
        </authorList>
    </citation>
    <scope>NUCLEOTIDE SEQUENCE [LARGE SCALE GENOMIC DNA]</scope>
    <source>
        <tissue evidence="9">Whole gametophyte</tissue>
    </source>
</reference>
<accession>A0A176VXB6</accession>
<evidence type="ECO:0000256" key="7">
    <source>
        <dbReference type="SAM" id="MobiDB-lite"/>
    </source>
</evidence>
<feature type="compositionally biased region" description="Polar residues" evidence="7">
    <location>
        <begin position="247"/>
        <end position="260"/>
    </location>
</feature>
<dbReference type="GO" id="GO:0006465">
    <property type="term" value="P:signal peptide processing"/>
    <property type="evidence" value="ECO:0007669"/>
    <property type="project" value="InterPro"/>
</dbReference>
<evidence type="ECO:0000313" key="10">
    <source>
        <dbReference type="Proteomes" id="UP000077202"/>
    </source>
</evidence>
<evidence type="ECO:0000256" key="3">
    <source>
        <dbReference type="ARBA" id="ARBA00022670"/>
    </source>
</evidence>
<dbReference type="CDD" id="cd07023">
    <property type="entry name" value="S49_Sppa_N_C"/>
    <property type="match status" value="1"/>
</dbReference>
<keyword evidence="6" id="KW-0472">Membrane</keyword>
<sequence length="854" mass="92670">MEYGYSSDGTEGEGDEDDSTVRISGDGVPTAAEKRARVVSDGASDCWGGEAMHEAKIRGPTKGEAAGQVSSSVTPASDMAASHSQPFRGGPFAPPSESIRSGHLARRFPSASEFCSARAIESCVLASRGFDLSGWLAAGTDGSCAVNEECGYPPLELLFAAEVPSRPISAQQQQQQPFLLIKAVTCFQGPKHGELVKFFPGTVRFKQTSGLLPYNADNRHFVKRLSIRALDETTAEQVKETTEVPKDSNSNDPAQSNGTATKEALPSGDLEYEATGGWDEFVTRCKMLIAFPWQRVKKGSVLKLKLSGSVTEQVQSRFSQSLSLPMLCQNLMKAAHDPRIAGVVLRIEPLDCGWGKIDEICRHIDYYKKSGKFLIGFMVVAGEKEYYLASKCGEIYAPPGAYISLLGLKVQATFLGGVFEKVGVEPQVQRIGKYKSAGDSFSRKDMSEANREMLTALLDDIYGNWVNQIALSRGKTVKDVEDLLDTGVFELAKLKEGGWITDIKYEDEVDEMLKERLGIKEDKKLKSVDYRKYSRVKEWTLGLSGGGDRIAVIRAVGGISRARGGGLSLSSEGIVSDSFIEKIRQVRDSKEYKAVVLRIDSPGGDALASDLMWREIKLLAAKKPVIASMVDVAASGGYYMAMACDVIIAESLTLTGSIGVITAKLNLGELYDRVGYNKEIISRGRFAELDAEQRSFKPEELEFFKASAQNAYEQFRNKAALSRSMEKEKMEEVAQGRVWTGKAAKDRGLVDGVGGFWRAIAVAKQKAGIASDAKVSLVELSRQQTSPLAVLRGGAAVLLPLIELAESESGRKIISFLIQGASLSEVASSKGIQARMDDITIDGLGLESRKDSSV</sequence>
<gene>
    <name evidence="9" type="ORF">AXG93_458s1030</name>
</gene>
<organism evidence="9 10">
    <name type="scientific">Marchantia polymorpha subsp. ruderalis</name>
    <dbReference type="NCBI Taxonomy" id="1480154"/>
    <lineage>
        <taxon>Eukaryota</taxon>
        <taxon>Viridiplantae</taxon>
        <taxon>Streptophyta</taxon>
        <taxon>Embryophyta</taxon>
        <taxon>Marchantiophyta</taxon>
        <taxon>Marchantiopsida</taxon>
        <taxon>Marchantiidae</taxon>
        <taxon>Marchantiales</taxon>
        <taxon>Marchantiaceae</taxon>
        <taxon>Marchantia</taxon>
    </lineage>
</organism>
<feature type="region of interest" description="Disordered" evidence="7">
    <location>
        <begin position="236"/>
        <end position="266"/>
    </location>
</feature>
<dbReference type="Pfam" id="PF01343">
    <property type="entry name" value="Peptidase_S49"/>
    <property type="match status" value="2"/>
</dbReference>
<evidence type="ECO:0000256" key="6">
    <source>
        <dbReference type="ARBA" id="ARBA00023136"/>
    </source>
</evidence>
<dbReference type="EMBL" id="LVLJ01002337">
    <property type="protein sequence ID" value="OAE25458.1"/>
    <property type="molecule type" value="Genomic_DNA"/>
</dbReference>
<keyword evidence="4" id="KW-0378">Hydrolase</keyword>
<dbReference type="InterPro" id="IPR047217">
    <property type="entry name" value="S49_SppA_67K_type_N"/>
</dbReference>
<evidence type="ECO:0000256" key="5">
    <source>
        <dbReference type="ARBA" id="ARBA00022825"/>
    </source>
</evidence>
<dbReference type="Gene3D" id="3.90.226.10">
    <property type="entry name" value="2-enoyl-CoA Hydratase, Chain A, domain 1"/>
    <property type="match status" value="4"/>
</dbReference>
<evidence type="ECO:0000256" key="4">
    <source>
        <dbReference type="ARBA" id="ARBA00022801"/>
    </source>
</evidence>
<dbReference type="GO" id="GO:0008236">
    <property type="term" value="F:serine-type peptidase activity"/>
    <property type="evidence" value="ECO:0007669"/>
    <property type="project" value="UniProtKB-KW"/>
</dbReference>
<feature type="domain" description="Peptidase S49" evidence="8">
    <location>
        <begin position="385"/>
        <end position="518"/>
    </location>
</feature>
<feature type="compositionally biased region" description="Basic and acidic residues" evidence="7">
    <location>
        <begin position="237"/>
        <end position="246"/>
    </location>
</feature>
<dbReference type="GO" id="GO:0016020">
    <property type="term" value="C:membrane"/>
    <property type="evidence" value="ECO:0007669"/>
    <property type="project" value="UniProtKB-SubCell"/>
</dbReference>
<evidence type="ECO:0000256" key="2">
    <source>
        <dbReference type="ARBA" id="ARBA00008683"/>
    </source>
</evidence>
<evidence type="ECO:0000256" key="1">
    <source>
        <dbReference type="ARBA" id="ARBA00004370"/>
    </source>
</evidence>
<dbReference type="InterPro" id="IPR029045">
    <property type="entry name" value="ClpP/crotonase-like_dom_sf"/>
</dbReference>
<evidence type="ECO:0000259" key="8">
    <source>
        <dbReference type="Pfam" id="PF01343"/>
    </source>
</evidence>
<dbReference type="InterPro" id="IPR004634">
    <property type="entry name" value="Pept_S49_pIV"/>
</dbReference>
<dbReference type="InterPro" id="IPR004635">
    <property type="entry name" value="Pept_S49_SppA"/>
</dbReference>
<evidence type="ECO:0000313" key="9">
    <source>
        <dbReference type="EMBL" id="OAE25458.1"/>
    </source>
</evidence>